<proteinExistence type="predicted"/>
<evidence type="ECO:0000313" key="1">
    <source>
        <dbReference type="EMBL" id="KAJ2851199.1"/>
    </source>
</evidence>
<comment type="caution">
    <text evidence="1">The sequence shown here is derived from an EMBL/GenBank/DDBJ whole genome shotgun (WGS) entry which is preliminary data.</text>
</comment>
<dbReference type="EMBL" id="JANBUW010000016">
    <property type="protein sequence ID" value="KAJ2851199.1"/>
    <property type="molecule type" value="Genomic_DNA"/>
</dbReference>
<organism evidence="1 2">
    <name type="scientific">Coemansia brasiliensis</name>
    <dbReference type="NCBI Taxonomy" id="2650707"/>
    <lineage>
        <taxon>Eukaryota</taxon>
        <taxon>Fungi</taxon>
        <taxon>Fungi incertae sedis</taxon>
        <taxon>Zoopagomycota</taxon>
        <taxon>Kickxellomycotina</taxon>
        <taxon>Kickxellomycetes</taxon>
        <taxon>Kickxellales</taxon>
        <taxon>Kickxellaceae</taxon>
        <taxon>Coemansia</taxon>
    </lineage>
</organism>
<protein>
    <submittedName>
        <fullName evidence="1">Uncharacterized protein</fullName>
    </submittedName>
</protein>
<evidence type="ECO:0000313" key="2">
    <source>
        <dbReference type="Proteomes" id="UP001139887"/>
    </source>
</evidence>
<name>A0A9W8I976_9FUNG</name>
<gene>
    <name evidence="1" type="ORF">IWW36_001338</name>
</gene>
<dbReference type="Proteomes" id="UP001139887">
    <property type="component" value="Unassembled WGS sequence"/>
</dbReference>
<reference evidence="1" key="1">
    <citation type="submission" date="2022-07" db="EMBL/GenBank/DDBJ databases">
        <title>Phylogenomic reconstructions and comparative analyses of Kickxellomycotina fungi.</title>
        <authorList>
            <person name="Reynolds N.K."/>
            <person name="Stajich J.E."/>
            <person name="Barry K."/>
            <person name="Grigoriev I.V."/>
            <person name="Crous P."/>
            <person name="Smith M.E."/>
        </authorList>
    </citation>
    <scope>NUCLEOTIDE SEQUENCE</scope>
    <source>
        <strain evidence="1">NRRL 1566</strain>
    </source>
</reference>
<sequence>MMILASVARRNTFGLCYSHIVRPRLMQQTKLLPAQQLISRRAFYNQPQWRQLIKTAAFTAGGMALVTFAWPMLRFVIIGGLGYFTYRAIRIYLQFRRFNSVFSPSSSMWWDQMQRAMGMTGVSSAMLSTMQKAAVDGLRTAYLNSARVQSAIGEMVNEENVDLGEALDVQTSAVNVGGREQQSVEALFPVFVEGRGSTCFVQTVWTVDGEMRDYRAKESTLWVRNPSGDVEYITIDPIEHGSAKSSKRNVKDAEYRDL</sequence>
<accession>A0A9W8I976</accession>
<dbReference type="OrthoDB" id="5594463at2759"/>
<keyword evidence="2" id="KW-1185">Reference proteome</keyword>
<dbReference type="AlphaFoldDB" id="A0A9W8I976"/>